<protein>
    <submittedName>
        <fullName evidence="6">Uncharacterized protein</fullName>
    </submittedName>
</protein>
<evidence type="ECO:0000256" key="5">
    <source>
        <dbReference type="SAM" id="SignalP"/>
    </source>
</evidence>
<dbReference type="SUPFAM" id="SSF51445">
    <property type="entry name" value="(Trans)glycosidases"/>
    <property type="match status" value="1"/>
</dbReference>
<proteinExistence type="inferred from homology"/>
<reference evidence="6" key="1">
    <citation type="submission" date="2021-01" db="EMBL/GenBank/DDBJ databases">
        <title>Adiantum capillus-veneris genome.</title>
        <authorList>
            <person name="Fang Y."/>
            <person name="Liao Q."/>
        </authorList>
    </citation>
    <scope>NUCLEOTIDE SEQUENCE</scope>
    <source>
        <strain evidence="6">H3</strain>
        <tissue evidence="6">Leaf</tissue>
    </source>
</reference>
<gene>
    <name evidence="6" type="ORF">GOP47_0000290</name>
</gene>
<dbReference type="Pfam" id="PF00332">
    <property type="entry name" value="Glyco_hydro_17"/>
    <property type="match status" value="1"/>
</dbReference>
<dbReference type="EMBL" id="JABFUD020000001">
    <property type="protein sequence ID" value="KAI5084121.1"/>
    <property type="molecule type" value="Genomic_DNA"/>
</dbReference>
<dbReference type="OrthoDB" id="941679at2759"/>
<evidence type="ECO:0000256" key="2">
    <source>
        <dbReference type="ARBA" id="ARBA00022801"/>
    </source>
</evidence>
<dbReference type="InterPro" id="IPR017853">
    <property type="entry name" value="GH"/>
</dbReference>
<evidence type="ECO:0000256" key="1">
    <source>
        <dbReference type="ARBA" id="ARBA00008773"/>
    </source>
</evidence>
<dbReference type="GO" id="GO:0004553">
    <property type="term" value="F:hydrolase activity, hydrolyzing O-glycosyl compounds"/>
    <property type="evidence" value="ECO:0007669"/>
    <property type="project" value="InterPro"/>
</dbReference>
<comment type="caution">
    <text evidence="6">The sequence shown here is derived from an EMBL/GenBank/DDBJ whole genome shotgun (WGS) entry which is preliminary data.</text>
</comment>
<keyword evidence="5" id="KW-0732">Signal</keyword>
<keyword evidence="7" id="KW-1185">Reference proteome</keyword>
<accession>A0A9D4VCR5</accession>
<dbReference type="PANTHER" id="PTHR32227">
    <property type="entry name" value="GLUCAN ENDO-1,3-BETA-GLUCOSIDASE BG1-RELATED-RELATED"/>
    <property type="match status" value="1"/>
</dbReference>
<dbReference type="GO" id="GO:0005975">
    <property type="term" value="P:carbohydrate metabolic process"/>
    <property type="evidence" value="ECO:0007669"/>
    <property type="project" value="InterPro"/>
</dbReference>
<sequence length="333" mass="35632">MLVALLLLLRQQQLASGSTVGVAYGRNGNNLPSPSEVVSLLKSKSINNVRIYDASSDVLSAFQNSGVSLIVGVPNPDLQSVSTSSGASSWVQTNIIPYASASSISGIAVGNEVLTRDTQYTQYLYPAMTNIYDALKSNNLDTSIFVSTTHAFDVIDSQHPYPPSSGQFAPSLQSEMSSILAFLSQHGGPFLAHVYPYFAYTSGGGTIPLSYALFQPGTDNVDSGSGLHYTNLFDAQVDTLIAAMGAMGYNNIQLVVTESGWPHQGDTAATISNAQTYNTNLVAHVPNGTPKHPNTLVSTYIFSLFDENEKSSGIEQHFGVFNPDQSMVYDLTF</sequence>
<evidence type="ECO:0000313" key="6">
    <source>
        <dbReference type="EMBL" id="KAI5084121.1"/>
    </source>
</evidence>
<feature type="chain" id="PRO_5039414159" evidence="5">
    <location>
        <begin position="18"/>
        <end position="333"/>
    </location>
</feature>
<keyword evidence="3" id="KW-0326">Glycosidase</keyword>
<evidence type="ECO:0000313" key="7">
    <source>
        <dbReference type="Proteomes" id="UP000886520"/>
    </source>
</evidence>
<dbReference type="FunFam" id="3.20.20.80:FF:000010">
    <property type="entry name" value="glucan endo-1,3-beta-glucosidase, basic"/>
    <property type="match status" value="1"/>
</dbReference>
<feature type="signal peptide" evidence="5">
    <location>
        <begin position="1"/>
        <end position="17"/>
    </location>
</feature>
<evidence type="ECO:0000256" key="3">
    <source>
        <dbReference type="ARBA" id="ARBA00023295"/>
    </source>
</evidence>
<dbReference type="Proteomes" id="UP000886520">
    <property type="component" value="Chromosome 1"/>
</dbReference>
<dbReference type="InterPro" id="IPR000490">
    <property type="entry name" value="Glyco_hydro_17"/>
</dbReference>
<dbReference type="AlphaFoldDB" id="A0A9D4VCR5"/>
<evidence type="ECO:0000256" key="4">
    <source>
        <dbReference type="RuleBase" id="RU004335"/>
    </source>
</evidence>
<dbReference type="Gene3D" id="3.20.20.80">
    <property type="entry name" value="Glycosidases"/>
    <property type="match status" value="1"/>
</dbReference>
<name>A0A9D4VCR5_ADICA</name>
<organism evidence="6 7">
    <name type="scientific">Adiantum capillus-veneris</name>
    <name type="common">Maidenhair fern</name>
    <dbReference type="NCBI Taxonomy" id="13818"/>
    <lineage>
        <taxon>Eukaryota</taxon>
        <taxon>Viridiplantae</taxon>
        <taxon>Streptophyta</taxon>
        <taxon>Embryophyta</taxon>
        <taxon>Tracheophyta</taxon>
        <taxon>Polypodiopsida</taxon>
        <taxon>Polypodiidae</taxon>
        <taxon>Polypodiales</taxon>
        <taxon>Pteridineae</taxon>
        <taxon>Pteridaceae</taxon>
        <taxon>Vittarioideae</taxon>
        <taxon>Adiantum</taxon>
    </lineage>
</organism>
<dbReference type="InterPro" id="IPR044965">
    <property type="entry name" value="Glyco_hydro_17_plant"/>
</dbReference>
<comment type="similarity">
    <text evidence="1 4">Belongs to the glycosyl hydrolase 17 family.</text>
</comment>
<keyword evidence="2" id="KW-0378">Hydrolase</keyword>